<evidence type="ECO:0000313" key="1">
    <source>
        <dbReference type="EMBL" id="MDQ0506432.1"/>
    </source>
</evidence>
<accession>A0ABU0LH68</accession>
<sequence>MADDEPKIPKFIKRKGYNMKILNPKYYVPYMKISSALHGYDMYSPPHKSNESSLTEEKAKENFDFFVISKNNRVRIFRKWIEDNFYINLDYSAASIEKLSDWMAIYAPIIVRVRKDFFISYYTYNPEWNGKFIGCNLIFDIGLYIGEYLIKKRSFLHWDMYRYNNVIGDMNKSQFYNKPFIAGSFYEIGNVIFCPFWECSNALGSELIFSNVKINKSDTLRAFVSQAIYMADIPARAQMQITEDVKDGPLE</sequence>
<reference evidence="1 2" key="1">
    <citation type="submission" date="2023-07" db="EMBL/GenBank/DDBJ databases">
        <title>Genomic Encyclopedia of Type Strains, Phase IV (KMG-IV): sequencing the most valuable type-strain genomes for metagenomic binning, comparative biology and taxonomic classification.</title>
        <authorList>
            <person name="Goeker M."/>
        </authorList>
    </citation>
    <scope>NUCLEOTIDE SEQUENCE [LARGE SCALE GENOMIC DNA]</scope>
    <source>
        <strain evidence="1 2">DSM 3770</strain>
    </source>
</reference>
<name>A0ABU0LH68_XANAG</name>
<organism evidence="1 2">
    <name type="scientific">Xanthobacter agilis</name>
    <dbReference type="NCBI Taxonomy" id="47492"/>
    <lineage>
        <taxon>Bacteria</taxon>
        <taxon>Pseudomonadati</taxon>
        <taxon>Pseudomonadota</taxon>
        <taxon>Alphaproteobacteria</taxon>
        <taxon>Hyphomicrobiales</taxon>
        <taxon>Xanthobacteraceae</taxon>
        <taxon>Xanthobacter</taxon>
    </lineage>
</organism>
<gene>
    <name evidence="1" type="ORF">QOZ94_003241</name>
</gene>
<protein>
    <submittedName>
        <fullName evidence="1">Uncharacterized protein</fullName>
    </submittedName>
</protein>
<proteinExistence type="predicted"/>
<dbReference type="EMBL" id="JAUSVY010000007">
    <property type="protein sequence ID" value="MDQ0506432.1"/>
    <property type="molecule type" value="Genomic_DNA"/>
</dbReference>
<comment type="caution">
    <text evidence="1">The sequence shown here is derived from an EMBL/GenBank/DDBJ whole genome shotgun (WGS) entry which is preliminary data.</text>
</comment>
<evidence type="ECO:0000313" key="2">
    <source>
        <dbReference type="Proteomes" id="UP001241747"/>
    </source>
</evidence>
<dbReference type="Proteomes" id="UP001241747">
    <property type="component" value="Unassembled WGS sequence"/>
</dbReference>
<dbReference type="RefSeq" id="WP_237346601.1">
    <property type="nucleotide sequence ID" value="NZ_JABWGX010000021.1"/>
</dbReference>
<keyword evidence="2" id="KW-1185">Reference proteome</keyword>